<dbReference type="InterPro" id="IPR015421">
    <property type="entry name" value="PyrdxlP-dep_Trfase_major"/>
</dbReference>
<evidence type="ECO:0000313" key="5">
    <source>
        <dbReference type="EMBL" id="GAA4790897.1"/>
    </source>
</evidence>
<accession>A0ABP9B7Y5</accession>
<evidence type="ECO:0000256" key="2">
    <source>
        <dbReference type="ARBA" id="ARBA00022576"/>
    </source>
</evidence>
<evidence type="ECO:0000256" key="3">
    <source>
        <dbReference type="ARBA" id="ARBA00022679"/>
    </source>
</evidence>
<organism evidence="5 6">
    <name type="scientific">Rothia endophytica</name>
    <dbReference type="NCBI Taxonomy" id="1324766"/>
    <lineage>
        <taxon>Bacteria</taxon>
        <taxon>Bacillati</taxon>
        <taxon>Actinomycetota</taxon>
        <taxon>Actinomycetes</taxon>
        <taxon>Micrococcales</taxon>
        <taxon>Micrococcaceae</taxon>
        <taxon>Rothia</taxon>
    </lineage>
</organism>
<dbReference type="InterPro" id="IPR019880">
    <property type="entry name" value="OxyQ"/>
</dbReference>
<keyword evidence="3" id="KW-0808">Transferase</keyword>
<sequence>MSAFGLSLPDYPWDTMAPYLETAKAHPDGLVNLSIGTPVDPTPAVIRDALAAATDAHGYPTTHGTVQVRQAIVDWFDRRRGVPGLSVEQVMPTIGSKELVAWLPFLLGLGKGDVVVRPSVAYPTYDIGAQLAGATAVAADSLDELDADTRARVRLVWVNSPANPTGIVRGVDELKKLVDDARSLGAVVASDECYAELGWGEWDTQRGGKLVPSILDSRVCGESQQLVFSVYSLSKQSNFAGYRGAFIAGDAEIMPNLINSRKHAGMIVPTPVQAAMAAALNDDAHVEAQKDLYRARRDLLLPAVQKFGLTVENSEAGLYLWATAGEGTWTTVQRFAELGILIGPGVFYGESGEGYVRLALTGSDSDIEKAAARLKAA</sequence>
<dbReference type="InterPro" id="IPR004839">
    <property type="entry name" value="Aminotransferase_I/II_large"/>
</dbReference>
<dbReference type="Pfam" id="PF00155">
    <property type="entry name" value="Aminotran_1_2"/>
    <property type="match status" value="1"/>
</dbReference>
<dbReference type="PANTHER" id="PTHR42832:SF3">
    <property type="entry name" value="L-GLUTAMINE--4-(METHYLSULFANYL)-2-OXOBUTANOATE AMINOTRANSFERASE"/>
    <property type="match status" value="1"/>
</dbReference>
<evidence type="ECO:0000256" key="1">
    <source>
        <dbReference type="ARBA" id="ARBA00001933"/>
    </source>
</evidence>
<dbReference type="EMBL" id="BAABKP010000001">
    <property type="protein sequence ID" value="GAA4790897.1"/>
    <property type="molecule type" value="Genomic_DNA"/>
</dbReference>
<name>A0ABP9B7Y5_9MICC</name>
<dbReference type="PANTHER" id="PTHR42832">
    <property type="entry name" value="AMINO ACID AMINOTRANSFERASE"/>
    <property type="match status" value="1"/>
</dbReference>
<dbReference type="NCBIfam" id="TIGR03539">
    <property type="entry name" value="DapC_actino"/>
    <property type="match status" value="1"/>
</dbReference>
<gene>
    <name evidence="5" type="primary">dapC</name>
    <name evidence="5" type="ORF">GCM10023352_06170</name>
</gene>
<dbReference type="Proteomes" id="UP001500187">
    <property type="component" value="Unassembled WGS sequence"/>
</dbReference>
<dbReference type="Gene3D" id="3.90.1150.10">
    <property type="entry name" value="Aspartate Aminotransferase, domain 1"/>
    <property type="match status" value="1"/>
</dbReference>
<dbReference type="CDD" id="cd00609">
    <property type="entry name" value="AAT_like"/>
    <property type="match status" value="1"/>
</dbReference>
<proteinExistence type="predicted"/>
<dbReference type="InterPro" id="IPR015422">
    <property type="entry name" value="PyrdxlP-dep_Trfase_small"/>
</dbReference>
<dbReference type="SUPFAM" id="SSF53383">
    <property type="entry name" value="PLP-dependent transferases"/>
    <property type="match status" value="1"/>
</dbReference>
<dbReference type="Gene3D" id="3.40.640.10">
    <property type="entry name" value="Type I PLP-dependent aspartate aminotransferase-like (Major domain)"/>
    <property type="match status" value="1"/>
</dbReference>
<keyword evidence="2" id="KW-0032">Aminotransferase</keyword>
<dbReference type="InterPro" id="IPR050881">
    <property type="entry name" value="LL-DAP_aminotransferase"/>
</dbReference>
<feature type="domain" description="Aminotransferase class I/classII large" evidence="4">
    <location>
        <begin position="30"/>
        <end position="374"/>
    </location>
</feature>
<protein>
    <submittedName>
        <fullName evidence="5">Succinyldiaminopimelate transaminase</fullName>
    </submittedName>
</protein>
<comment type="caution">
    <text evidence="5">The sequence shown here is derived from an EMBL/GenBank/DDBJ whole genome shotgun (WGS) entry which is preliminary data.</text>
</comment>
<evidence type="ECO:0000313" key="6">
    <source>
        <dbReference type="Proteomes" id="UP001500187"/>
    </source>
</evidence>
<keyword evidence="6" id="KW-1185">Reference proteome</keyword>
<dbReference type="InterPro" id="IPR015424">
    <property type="entry name" value="PyrdxlP-dep_Trfase"/>
</dbReference>
<reference evidence="6" key="1">
    <citation type="journal article" date="2019" name="Int. J. Syst. Evol. Microbiol.">
        <title>The Global Catalogue of Microorganisms (GCM) 10K type strain sequencing project: providing services to taxonomists for standard genome sequencing and annotation.</title>
        <authorList>
            <consortium name="The Broad Institute Genomics Platform"/>
            <consortium name="The Broad Institute Genome Sequencing Center for Infectious Disease"/>
            <person name="Wu L."/>
            <person name="Ma J."/>
        </authorList>
    </citation>
    <scope>NUCLEOTIDE SEQUENCE [LARGE SCALE GENOMIC DNA]</scope>
    <source>
        <strain evidence="6">JCM 18541</strain>
    </source>
</reference>
<dbReference type="RefSeq" id="WP_345444623.1">
    <property type="nucleotide sequence ID" value="NZ_BAABKP010000001.1"/>
</dbReference>
<comment type="cofactor">
    <cofactor evidence="1">
        <name>pyridoxal 5'-phosphate</name>
        <dbReference type="ChEBI" id="CHEBI:597326"/>
    </cofactor>
</comment>
<evidence type="ECO:0000259" key="4">
    <source>
        <dbReference type="Pfam" id="PF00155"/>
    </source>
</evidence>